<keyword evidence="6 11" id="KW-0418">Kinase</keyword>
<evidence type="ECO:0000313" key="12">
    <source>
        <dbReference type="Proteomes" id="UP000266177"/>
    </source>
</evidence>
<comment type="caution">
    <text evidence="11">The sequence shown here is derived from an EMBL/GenBank/DDBJ whole genome shotgun (WGS) entry which is preliminary data.</text>
</comment>
<organism evidence="11 12">
    <name type="scientific">Paenibacillus thiaminolyticus</name>
    <name type="common">Bacillus thiaminolyticus</name>
    <dbReference type="NCBI Taxonomy" id="49283"/>
    <lineage>
        <taxon>Bacteria</taxon>
        <taxon>Bacillati</taxon>
        <taxon>Bacillota</taxon>
        <taxon>Bacilli</taxon>
        <taxon>Bacillales</taxon>
        <taxon>Paenibacillaceae</taxon>
        <taxon>Paenibacillus</taxon>
    </lineage>
</organism>
<proteinExistence type="predicted"/>
<dbReference type="RefSeq" id="WP_119794204.1">
    <property type="nucleotide sequence ID" value="NZ_QYZD01000011.1"/>
</dbReference>
<evidence type="ECO:0000313" key="11">
    <source>
        <dbReference type="EMBL" id="RJG23353.1"/>
    </source>
</evidence>
<dbReference type="GO" id="GO:0000155">
    <property type="term" value="F:phosphorelay sensor kinase activity"/>
    <property type="evidence" value="ECO:0007669"/>
    <property type="project" value="InterPro"/>
</dbReference>
<keyword evidence="5" id="KW-0547">Nucleotide-binding</keyword>
<dbReference type="PANTHER" id="PTHR24421">
    <property type="entry name" value="NITRATE/NITRITE SENSOR PROTEIN NARX-RELATED"/>
    <property type="match status" value="1"/>
</dbReference>
<evidence type="ECO:0000256" key="5">
    <source>
        <dbReference type="ARBA" id="ARBA00022741"/>
    </source>
</evidence>
<feature type="transmembrane region" description="Helical" evidence="9">
    <location>
        <begin position="40"/>
        <end position="58"/>
    </location>
</feature>
<dbReference type="AlphaFoldDB" id="A0A3A3GLM0"/>
<dbReference type="InterPro" id="IPR050482">
    <property type="entry name" value="Sensor_HK_TwoCompSys"/>
</dbReference>
<keyword evidence="4" id="KW-0808">Transferase</keyword>
<dbReference type="Gene3D" id="3.30.565.10">
    <property type="entry name" value="Histidine kinase-like ATPase, C-terminal domain"/>
    <property type="match status" value="1"/>
</dbReference>
<keyword evidence="9" id="KW-0472">Membrane</keyword>
<dbReference type="EC" id="2.7.13.3" evidence="2"/>
<keyword evidence="7" id="KW-0067">ATP-binding</keyword>
<evidence type="ECO:0000256" key="7">
    <source>
        <dbReference type="ARBA" id="ARBA00022840"/>
    </source>
</evidence>
<evidence type="ECO:0000256" key="4">
    <source>
        <dbReference type="ARBA" id="ARBA00022679"/>
    </source>
</evidence>
<dbReference type="CDD" id="cd16917">
    <property type="entry name" value="HATPase_UhpB-NarQ-NarX-like"/>
    <property type="match status" value="1"/>
</dbReference>
<dbReference type="GO" id="GO:0046983">
    <property type="term" value="F:protein dimerization activity"/>
    <property type="evidence" value="ECO:0007669"/>
    <property type="project" value="InterPro"/>
</dbReference>
<keyword evidence="3" id="KW-0597">Phosphoprotein</keyword>
<dbReference type="PANTHER" id="PTHR24421:SF10">
    <property type="entry name" value="NITRATE_NITRITE SENSOR PROTEIN NARQ"/>
    <property type="match status" value="1"/>
</dbReference>
<reference evidence="11 12" key="1">
    <citation type="submission" date="2018-09" db="EMBL/GenBank/DDBJ databases">
        <title>Paenibacillus SK2017-BO5.</title>
        <authorList>
            <person name="Piskunova J.V."/>
            <person name="Dubiley S.A."/>
            <person name="Severinov K.V."/>
        </authorList>
    </citation>
    <scope>NUCLEOTIDE SEQUENCE [LARGE SCALE GENOMIC DNA]</scope>
    <source>
        <strain evidence="11 12">BO5</strain>
    </source>
</reference>
<evidence type="ECO:0000256" key="8">
    <source>
        <dbReference type="ARBA" id="ARBA00023012"/>
    </source>
</evidence>
<keyword evidence="9" id="KW-1133">Transmembrane helix</keyword>
<dbReference type="OrthoDB" id="773385at2"/>
<keyword evidence="9" id="KW-0812">Transmembrane</keyword>
<dbReference type="SUPFAM" id="SSF55874">
    <property type="entry name" value="ATPase domain of HSP90 chaperone/DNA topoisomerase II/histidine kinase"/>
    <property type="match status" value="1"/>
</dbReference>
<dbReference type="InterPro" id="IPR036890">
    <property type="entry name" value="HATPase_C_sf"/>
</dbReference>
<sequence>MSDKMIKRLILWIPTLTIGLWEYVRHSFLLPYLSMDMGNILAPIIVFIVSATLLTRLFKKLDDTQATLRREQRMTAALEERERLAQELHDGISQSLFMLSVKIDRLESCPSEEKQGQLDKLRQTVRHVYDDVRQAIANLRTVPQEKDFTWSHPFMQMIEDIHKDTEWEMDVAWAIPEESLTIKEKIALFSCVREALTNVRKHADAKRVRVIGRLNGDGFECEVRDDGMGFAGDPCAAAGKYGLKMLRDRARTLGWQFEMRREAGQTIMRVSKRGAAERLAEAR</sequence>
<evidence type="ECO:0000256" key="1">
    <source>
        <dbReference type="ARBA" id="ARBA00000085"/>
    </source>
</evidence>
<dbReference type="GO" id="GO:0005524">
    <property type="term" value="F:ATP binding"/>
    <property type="evidence" value="ECO:0007669"/>
    <property type="project" value="UniProtKB-KW"/>
</dbReference>
<keyword evidence="8" id="KW-0902">Two-component regulatory system</keyword>
<accession>A0A3A3GLM0</accession>
<dbReference type="InterPro" id="IPR011712">
    <property type="entry name" value="Sig_transdc_His_kin_sub3_dim/P"/>
</dbReference>
<evidence type="ECO:0000256" key="9">
    <source>
        <dbReference type="SAM" id="Phobius"/>
    </source>
</evidence>
<dbReference type="EMBL" id="QYZD01000011">
    <property type="protein sequence ID" value="RJG23353.1"/>
    <property type="molecule type" value="Genomic_DNA"/>
</dbReference>
<comment type="catalytic activity">
    <reaction evidence="1">
        <text>ATP + protein L-histidine = ADP + protein N-phospho-L-histidine.</text>
        <dbReference type="EC" id="2.7.13.3"/>
    </reaction>
</comment>
<dbReference type="Gene3D" id="1.20.5.1930">
    <property type="match status" value="1"/>
</dbReference>
<name>A0A3A3GLM0_PANTH</name>
<evidence type="ECO:0000256" key="6">
    <source>
        <dbReference type="ARBA" id="ARBA00022777"/>
    </source>
</evidence>
<feature type="domain" description="Signal transduction histidine kinase subgroup 3 dimerisation and phosphoacceptor" evidence="10">
    <location>
        <begin position="80"/>
        <end position="142"/>
    </location>
</feature>
<dbReference type="Pfam" id="PF07730">
    <property type="entry name" value="HisKA_3"/>
    <property type="match status" value="1"/>
</dbReference>
<evidence type="ECO:0000259" key="10">
    <source>
        <dbReference type="Pfam" id="PF07730"/>
    </source>
</evidence>
<feature type="transmembrane region" description="Helical" evidence="9">
    <location>
        <begin position="9"/>
        <end position="28"/>
    </location>
</feature>
<protein>
    <recommendedName>
        <fullName evidence="2">histidine kinase</fullName>
        <ecNumber evidence="2">2.7.13.3</ecNumber>
    </recommendedName>
</protein>
<dbReference type="GO" id="GO:0016020">
    <property type="term" value="C:membrane"/>
    <property type="evidence" value="ECO:0007669"/>
    <property type="project" value="InterPro"/>
</dbReference>
<dbReference type="Proteomes" id="UP000266177">
    <property type="component" value="Unassembled WGS sequence"/>
</dbReference>
<evidence type="ECO:0000256" key="2">
    <source>
        <dbReference type="ARBA" id="ARBA00012438"/>
    </source>
</evidence>
<gene>
    <name evidence="11" type="ORF">DQX05_13985</name>
</gene>
<evidence type="ECO:0000256" key="3">
    <source>
        <dbReference type="ARBA" id="ARBA00022553"/>
    </source>
</evidence>